<evidence type="ECO:0000256" key="1">
    <source>
        <dbReference type="SAM" id="Phobius"/>
    </source>
</evidence>
<keyword evidence="1" id="KW-0812">Transmembrane</keyword>
<dbReference type="RefSeq" id="WP_203915211.1">
    <property type="nucleotide sequence ID" value="NZ_BONY01000137.1"/>
</dbReference>
<dbReference type="Proteomes" id="UP000612899">
    <property type="component" value="Unassembled WGS sequence"/>
</dbReference>
<evidence type="ECO:0000313" key="3">
    <source>
        <dbReference type="Proteomes" id="UP000612899"/>
    </source>
</evidence>
<dbReference type="EMBL" id="BONY01000137">
    <property type="protein sequence ID" value="GIH11493.1"/>
    <property type="molecule type" value="Genomic_DNA"/>
</dbReference>
<feature type="transmembrane region" description="Helical" evidence="1">
    <location>
        <begin position="5"/>
        <end position="27"/>
    </location>
</feature>
<sequence length="59" mass="6307">MTRKVLMLISLAVMGLVAWFFFAWLGLDRNVVDAAGESVGTGLLLLLLASIGGMLLKRG</sequence>
<keyword evidence="3" id="KW-1185">Reference proteome</keyword>
<reference evidence="2" key="1">
    <citation type="submission" date="2021-01" db="EMBL/GenBank/DDBJ databases">
        <title>Whole genome shotgun sequence of Rhizocola hellebori NBRC 109834.</title>
        <authorList>
            <person name="Komaki H."/>
            <person name="Tamura T."/>
        </authorList>
    </citation>
    <scope>NUCLEOTIDE SEQUENCE</scope>
    <source>
        <strain evidence="2">NBRC 109834</strain>
    </source>
</reference>
<gene>
    <name evidence="2" type="ORF">Rhe02_95600</name>
</gene>
<accession>A0A8J3QIG6</accession>
<protein>
    <submittedName>
        <fullName evidence="2">Uncharacterized protein</fullName>
    </submittedName>
</protein>
<name>A0A8J3QIG6_9ACTN</name>
<dbReference type="AlphaFoldDB" id="A0A8J3QIG6"/>
<feature type="transmembrane region" description="Helical" evidence="1">
    <location>
        <begin position="39"/>
        <end position="56"/>
    </location>
</feature>
<evidence type="ECO:0000313" key="2">
    <source>
        <dbReference type="EMBL" id="GIH11493.1"/>
    </source>
</evidence>
<comment type="caution">
    <text evidence="2">The sequence shown here is derived from an EMBL/GenBank/DDBJ whole genome shotgun (WGS) entry which is preliminary data.</text>
</comment>
<organism evidence="2 3">
    <name type="scientific">Rhizocola hellebori</name>
    <dbReference type="NCBI Taxonomy" id="1392758"/>
    <lineage>
        <taxon>Bacteria</taxon>
        <taxon>Bacillati</taxon>
        <taxon>Actinomycetota</taxon>
        <taxon>Actinomycetes</taxon>
        <taxon>Micromonosporales</taxon>
        <taxon>Micromonosporaceae</taxon>
        <taxon>Rhizocola</taxon>
    </lineage>
</organism>
<proteinExistence type="predicted"/>
<keyword evidence="1" id="KW-1133">Transmembrane helix</keyword>
<keyword evidence="1" id="KW-0472">Membrane</keyword>